<sequence>MAPPKSLDDGPCLVSSSVQWRGGRAPWFGSGEASDGADLKLGLSSSTGGLR</sequence>
<dbReference type="Proteomes" id="UP000266723">
    <property type="component" value="Unassembled WGS sequence"/>
</dbReference>
<name>A0ABQ7BBY0_BRACR</name>
<reference evidence="2 3" key="1">
    <citation type="journal article" date="2020" name="BMC Genomics">
        <title>Intraspecific diversification of the crop wild relative Brassica cretica Lam. using demographic model selection.</title>
        <authorList>
            <person name="Kioukis A."/>
            <person name="Michalopoulou V.A."/>
            <person name="Briers L."/>
            <person name="Pirintsos S."/>
            <person name="Studholme D.J."/>
            <person name="Pavlidis P."/>
            <person name="Sarris P.F."/>
        </authorList>
    </citation>
    <scope>NUCLEOTIDE SEQUENCE [LARGE SCALE GENOMIC DNA]</scope>
    <source>
        <strain evidence="3">cv. PFS-1207/04</strain>
    </source>
</reference>
<evidence type="ECO:0000313" key="3">
    <source>
        <dbReference type="Proteomes" id="UP000266723"/>
    </source>
</evidence>
<evidence type="ECO:0000256" key="1">
    <source>
        <dbReference type="SAM" id="MobiDB-lite"/>
    </source>
</evidence>
<evidence type="ECO:0000313" key="2">
    <source>
        <dbReference type="EMBL" id="KAF3529822.1"/>
    </source>
</evidence>
<dbReference type="EMBL" id="QGKV02001507">
    <property type="protein sequence ID" value="KAF3529822.1"/>
    <property type="molecule type" value="Genomic_DNA"/>
</dbReference>
<gene>
    <name evidence="2" type="ORF">DY000_02041929</name>
</gene>
<keyword evidence="3" id="KW-1185">Reference proteome</keyword>
<protein>
    <submittedName>
        <fullName evidence="2">Uncharacterized protein</fullName>
    </submittedName>
</protein>
<accession>A0ABQ7BBY0</accession>
<feature type="compositionally biased region" description="Low complexity" evidence="1">
    <location>
        <begin position="41"/>
        <end position="51"/>
    </location>
</feature>
<proteinExistence type="predicted"/>
<comment type="caution">
    <text evidence="2">The sequence shown here is derived from an EMBL/GenBank/DDBJ whole genome shotgun (WGS) entry which is preliminary data.</text>
</comment>
<feature type="region of interest" description="Disordered" evidence="1">
    <location>
        <begin position="22"/>
        <end position="51"/>
    </location>
</feature>
<organism evidence="2 3">
    <name type="scientific">Brassica cretica</name>
    <name type="common">Mustard</name>
    <dbReference type="NCBI Taxonomy" id="69181"/>
    <lineage>
        <taxon>Eukaryota</taxon>
        <taxon>Viridiplantae</taxon>
        <taxon>Streptophyta</taxon>
        <taxon>Embryophyta</taxon>
        <taxon>Tracheophyta</taxon>
        <taxon>Spermatophyta</taxon>
        <taxon>Magnoliopsida</taxon>
        <taxon>eudicotyledons</taxon>
        <taxon>Gunneridae</taxon>
        <taxon>Pentapetalae</taxon>
        <taxon>rosids</taxon>
        <taxon>malvids</taxon>
        <taxon>Brassicales</taxon>
        <taxon>Brassicaceae</taxon>
        <taxon>Brassiceae</taxon>
        <taxon>Brassica</taxon>
    </lineage>
</organism>